<evidence type="ECO:0000313" key="2">
    <source>
        <dbReference type="EMBL" id="KAF1983743.1"/>
    </source>
</evidence>
<feature type="region of interest" description="Disordered" evidence="1">
    <location>
        <begin position="45"/>
        <end position="85"/>
    </location>
</feature>
<evidence type="ECO:0000256" key="1">
    <source>
        <dbReference type="SAM" id="MobiDB-lite"/>
    </source>
</evidence>
<dbReference type="Proteomes" id="UP000800041">
    <property type="component" value="Unassembled WGS sequence"/>
</dbReference>
<accession>A0A6G1GS16</accession>
<feature type="non-terminal residue" evidence="2">
    <location>
        <position position="85"/>
    </location>
</feature>
<sequence>MFCGIILLVLIIFVGGRRSLLLLRLRGSGSGFGMSDGTGQLFLGEALPGFSPSSSSSSSKSDSTSEPEYLCSRAGQPCSGVEDCG</sequence>
<gene>
    <name evidence="2" type="ORF">K402DRAFT_396489</name>
</gene>
<dbReference type="EMBL" id="ML977173">
    <property type="protein sequence ID" value="KAF1983743.1"/>
    <property type="molecule type" value="Genomic_DNA"/>
</dbReference>
<protein>
    <submittedName>
        <fullName evidence="2">Uncharacterized protein</fullName>
    </submittedName>
</protein>
<reference evidence="2" key="1">
    <citation type="journal article" date="2020" name="Stud. Mycol.">
        <title>101 Dothideomycetes genomes: a test case for predicting lifestyles and emergence of pathogens.</title>
        <authorList>
            <person name="Haridas S."/>
            <person name="Albert R."/>
            <person name="Binder M."/>
            <person name="Bloem J."/>
            <person name="Labutti K."/>
            <person name="Salamov A."/>
            <person name="Andreopoulos B."/>
            <person name="Baker S."/>
            <person name="Barry K."/>
            <person name="Bills G."/>
            <person name="Bluhm B."/>
            <person name="Cannon C."/>
            <person name="Castanera R."/>
            <person name="Culley D."/>
            <person name="Daum C."/>
            <person name="Ezra D."/>
            <person name="Gonzalez J."/>
            <person name="Henrissat B."/>
            <person name="Kuo A."/>
            <person name="Liang C."/>
            <person name="Lipzen A."/>
            <person name="Lutzoni F."/>
            <person name="Magnuson J."/>
            <person name="Mondo S."/>
            <person name="Nolan M."/>
            <person name="Ohm R."/>
            <person name="Pangilinan J."/>
            <person name="Park H.-J."/>
            <person name="Ramirez L."/>
            <person name="Alfaro M."/>
            <person name="Sun H."/>
            <person name="Tritt A."/>
            <person name="Yoshinaga Y."/>
            <person name="Zwiers L.-H."/>
            <person name="Turgeon B."/>
            <person name="Goodwin S."/>
            <person name="Spatafora J."/>
            <person name="Crous P."/>
            <person name="Grigoriev I."/>
        </authorList>
    </citation>
    <scope>NUCLEOTIDE SEQUENCE</scope>
    <source>
        <strain evidence="2">CBS 113979</strain>
    </source>
</reference>
<proteinExistence type="predicted"/>
<dbReference type="AlphaFoldDB" id="A0A6G1GS16"/>
<evidence type="ECO:0000313" key="3">
    <source>
        <dbReference type="Proteomes" id="UP000800041"/>
    </source>
</evidence>
<name>A0A6G1GS16_9PEZI</name>
<keyword evidence="3" id="KW-1185">Reference proteome</keyword>
<feature type="compositionally biased region" description="Low complexity" evidence="1">
    <location>
        <begin position="51"/>
        <end position="64"/>
    </location>
</feature>
<organism evidence="2 3">
    <name type="scientific">Aulographum hederae CBS 113979</name>
    <dbReference type="NCBI Taxonomy" id="1176131"/>
    <lineage>
        <taxon>Eukaryota</taxon>
        <taxon>Fungi</taxon>
        <taxon>Dikarya</taxon>
        <taxon>Ascomycota</taxon>
        <taxon>Pezizomycotina</taxon>
        <taxon>Dothideomycetes</taxon>
        <taxon>Pleosporomycetidae</taxon>
        <taxon>Aulographales</taxon>
        <taxon>Aulographaceae</taxon>
    </lineage>
</organism>